<organism evidence="2 3">
    <name type="scientific">Tritrichomonas musculus</name>
    <dbReference type="NCBI Taxonomy" id="1915356"/>
    <lineage>
        <taxon>Eukaryota</taxon>
        <taxon>Metamonada</taxon>
        <taxon>Parabasalia</taxon>
        <taxon>Tritrichomonadida</taxon>
        <taxon>Tritrichomonadidae</taxon>
        <taxon>Tritrichomonas</taxon>
    </lineage>
</organism>
<keyword evidence="1" id="KW-0175">Coiled coil</keyword>
<evidence type="ECO:0000313" key="2">
    <source>
        <dbReference type="EMBL" id="KAK8844190.1"/>
    </source>
</evidence>
<dbReference type="EMBL" id="JAPFFF010000033">
    <property type="protein sequence ID" value="KAK8844190.1"/>
    <property type="molecule type" value="Genomic_DNA"/>
</dbReference>
<protein>
    <submittedName>
        <fullName evidence="2">Uncharacterized protein</fullName>
    </submittedName>
</protein>
<reference evidence="2 3" key="1">
    <citation type="submission" date="2024-04" db="EMBL/GenBank/DDBJ databases">
        <title>Tritrichomonas musculus Genome.</title>
        <authorList>
            <person name="Alves-Ferreira E."/>
            <person name="Grigg M."/>
            <person name="Lorenzi H."/>
            <person name="Galac M."/>
        </authorList>
    </citation>
    <scope>NUCLEOTIDE SEQUENCE [LARGE SCALE GENOMIC DNA]</scope>
    <source>
        <strain evidence="2 3">EAF2021</strain>
    </source>
</reference>
<sequence>MINHSENDEPVILNLNDEVCDKNLVDIHISSNIITIPFFQLIKYSGFMQQEYCKNEILSIVDSLTNKLQLIQQECNIKVETISIFFKILNEEKIEVSNDQFCDLCKLAEIFQIKPLQKLLNKYLKNHSQNVDLIIKLMLDQLSKNNILSNNHYPENMEEYLHNNVDKCITNHNFGKLPVSTINRIFEKSDMSKISSDILYDFIAESIDDRFILFPFIKLQNLSEKKIDDLILLIQKSQNSSTINYSDYLHIDYEFIKQLKDDMRKTQSQNFILNEKNEQLNDQIKELKLQKVQFQAQIDQLTKENNDIKKLNQQIEQKINKENDINNKLKGLIEQLAKLDIENIENVEFKNKTIHQIFTAIGSSPKEKDFEFFNQEVHNFIDFLKSPKINIIKNIKWFIEVDRIVDDIIHSDDILNFFSSIFELNYFKDMQSSVHLLMRHSHFDRGEKKVEITLDEKNSIRSTLNAHFLYRLLADELLPNICNLDKSFEELLYPKNVKNEYERQICLLKIKESLPKFRPNDLVYLFVEYTDESFYYKHGPLIANINVCQKFLKGLARIMFIDYPTFGDCADRIACCIFKYIFGENKEIPKTHSEYKLQFNNELKKLDKCKTDDKKINEIDKPLMNAVLSTLNISDILDNVNWLYQKVY</sequence>
<comment type="caution">
    <text evidence="2">The sequence shown here is derived from an EMBL/GenBank/DDBJ whole genome shotgun (WGS) entry which is preliminary data.</text>
</comment>
<name>A0ABR2HDQ3_9EUKA</name>
<accession>A0ABR2HDQ3</accession>
<proteinExistence type="predicted"/>
<evidence type="ECO:0000256" key="1">
    <source>
        <dbReference type="SAM" id="Coils"/>
    </source>
</evidence>
<gene>
    <name evidence="2" type="ORF">M9Y10_024395</name>
</gene>
<keyword evidence="3" id="KW-1185">Reference proteome</keyword>
<feature type="coiled-coil region" evidence="1">
    <location>
        <begin position="256"/>
        <end position="342"/>
    </location>
</feature>
<evidence type="ECO:0000313" key="3">
    <source>
        <dbReference type="Proteomes" id="UP001470230"/>
    </source>
</evidence>
<dbReference type="Proteomes" id="UP001470230">
    <property type="component" value="Unassembled WGS sequence"/>
</dbReference>